<sequence length="118" mass="12755">MGENGGNRTPNPDKAVPSASTMCRAIDLRPDPLSSITTFRLFLFSTQSAGGSEVAKLRISCARRVLRAQPSSGLETSTISPFRNTLTDALFLIRNCVITCRLIKDIPANSGRAVQQQC</sequence>
<dbReference type="AlphaFoldDB" id="A0A8H7ACE8"/>
<accession>A0A8H7ACE8</accession>
<organism evidence="1 2">
    <name type="scientific">Endocarpon pusillum</name>
    <dbReference type="NCBI Taxonomy" id="364733"/>
    <lineage>
        <taxon>Eukaryota</taxon>
        <taxon>Fungi</taxon>
        <taxon>Dikarya</taxon>
        <taxon>Ascomycota</taxon>
        <taxon>Pezizomycotina</taxon>
        <taxon>Eurotiomycetes</taxon>
        <taxon>Chaetothyriomycetidae</taxon>
        <taxon>Verrucariales</taxon>
        <taxon>Verrucariaceae</taxon>
        <taxon>Endocarpon</taxon>
    </lineage>
</organism>
<name>A0A8H7ACE8_9EURO</name>
<evidence type="ECO:0000313" key="2">
    <source>
        <dbReference type="Proteomes" id="UP000606974"/>
    </source>
</evidence>
<protein>
    <submittedName>
        <fullName evidence="1">Uncharacterized protein</fullName>
    </submittedName>
</protein>
<gene>
    <name evidence="1" type="ORF">GJ744_001566</name>
</gene>
<keyword evidence="2" id="KW-1185">Reference proteome</keyword>
<proteinExistence type="predicted"/>
<dbReference type="EMBL" id="JAACFV010000123">
    <property type="protein sequence ID" value="KAF7504919.1"/>
    <property type="molecule type" value="Genomic_DNA"/>
</dbReference>
<comment type="caution">
    <text evidence="1">The sequence shown here is derived from an EMBL/GenBank/DDBJ whole genome shotgun (WGS) entry which is preliminary data.</text>
</comment>
<reference evidence="1" key="1">
    <citation type="submission" date="2020-02" db="EMBL/GenBank/DDBJ databases">
        <authorList>
            <person name="Palmer J.M."/>
        </authorList>
    </citation>
    <scope>NUCLEOTIDE SEQUENCE</scope>
    <source>
        <strain evidence="1">EPUS1.4</strain>
        <tissue evidence="1">Thallus</tissue>
    </source>
</reference>
<dbReference type="Proteomes" id="UP000606974">
    <property type="component" value="Unassembled WGS sequence"/>
</dbReference>
<evidence type="ECO:0000313" key="1">
    <source>
        <dbReference type="EMBL" id="KAF7504919.1"/>
    </source>
</evidence>